<dbReference type="PANTHER" id="PTHR43547:SF2">
    <property type="entry name" value="HYBRID SIGNAL TRANSDUCTION HISTIDINE KINASE C"/>
    <property type="match status" value="1"/>
</dbReference>
<keyword evidence="3" id="KW-0597">Phosphoprotein</keyword>
<dbReference type="InterPro" id="IPR003594">
    <property type="entry name" value="HATPase_dom"/>
</dbReference>
<dbReference type="SUPFAM" id="SSF55874">
    <property type="entry name" value="ATPase domain of HSP90 chaperone/DNA topoisomerase II/histidine kinase"/>
    <property type="match status" value="1"/>
</dbReference>
<evidence type="ECO:0000313" key="7">
    <source>
        <dbReference type="EMBL" id="SEW36809.1"/>
    </source>
</evidence>
<dbReference type="STRING" id="99656.SAMN05421659_112136"/>
<gene>
    <name evidence="7" type="ORF">SAMN05421659_112136</name>
</gene>
<dbReference type="Gene3D" id="3.30.565.10">
    <property type="entry name" value="Histidine kinase-like ATPase, C-terminal domain"/>
    <property type="match status" value="1"/>
</dbReference>
<dbReference type="AlphaFoldDB" id="A0A1I0R7W0"/>
<reference evidence="7 8" key="1">
    <citation type="submission" date="2016-10" db="EMBL/GenBank/DDBJ databases">
        <authorList>
            <person name="de Groot N.N."/>
        </authorList>
    </citation>
    <scope>NUCLEOTIDE SEQUENCE [LARGE SCALE GENOMIC DNA]</scope>
    <source>
        <strain evidence="7 8">DSM 9179</strain>
    </source>
</reference>
<dbReference type="InterPro" id="IPR036890">
    <property type="entry name" value="HATPase_C_sf"/>
</dbReference>
<dbReference type="SMART" id="SM00387">
    <property type="entry name" value="HATPase_c"/>
    <property type="match status" value="1"/>
</dbReference>
<dbReference type="GO" id="GO:0000155">
    <property type="term" value="F:phosphorelay sensor kinase activity"/>
    <property type="evidence" value="ECO:0007669"/>
    <property type="project" value="TreeGrafter"/>
</dbReference>
<comment type="catalytic activity">
    <reaction evidence="1">
        <text>ATP + protein L-histidine = ADP + protein N-phospho-L-histidine.</text>
        <dbReference type="EC" id="2.7.13.3"/>
    </reaction>
</comment>
<keyword evidence="8" id="KW-1185">Reference proteome</keyword>
<evidence type="ECO:0000256" key="1">
    <source>
        <dbReference type="ARBA" id="ARBA00000085"/>
    </source>
</evidence>
<dbReference type="RefSeq" id="WP_170841432.1">
    <property type="nucleotide sequence ID" value="NZ_FOJI01000012.1"/>
</dbReference>
<protein>
    <recommendedName>
        <fullName evidence="2">histidine kinase</fullName>
        <ecNumber evidence="2">2.7.13.3</ecNumber>
    </recommendedName>
</protein>
<dbReference type="PROSITE" id="PS50109">
    <property type="entry name" value="HIS_KIN"/>
    <property type="match status" value="1"/>
</dbReference>
<dbReference type="PRINTS" id="PR00344">
    <property type="entry name" value="BCTRLSENSOR"/>
</dbReference>
<accession>A0A1I0R7W0</accession>
<evidence type="ECO:0000256" key="5">
    <source>
        <dbReference type="ARBA" id="ARBA00023012"/>
    </source>
</evidence>
<proteinExistence type="predicted"/>
<organism evidence="7 8">
    <name type="scientific">[Clostridium] fimetarium</name>
    <dbReference type="NCBI Taxonomy" id="99656"/>
    <lineage>
        <taxon>Bacteria</taxon>
        <taxon>Bacillati</taxon>
        <taxon>Bacillota</taxon>
        <taxon>Clostridia</taxon>
        <taxon>Lachnospirales</taxon>
        <taxon>Lachnospiraceae</taxon>
    </lineage>
</organism>
<evidence type="ECO:0000256" key="3">
    <source>
        <dbReference type="ARBA" id="ARBA00022553"/>
    </source>
</evidence>
<dbReference type="PANTHER" id="PTHR43547">
    <property type="entry name" value="TWO-COMPONENT HISTIDINE KINASE"/>
    <property type="match status" value="1"/>
</dbReference>
<sequence>MYENLIGNAIKYAPDSKIDITHENDGQYLIAIIRDYGIGIEDEDLPFIFDKFYRGKNANEKPGAGLGLYIVKYIMEQMNGRAEIRNIENGLEAKIYMKKK</sequence>
<dbReference type="EC" id="2.7.13.3" evidence="2"/>
<dbReference type="Proteomes" id="UP000199701">
    <property type="component" value="Unassembled WGS sequence"/>
</dbReference>
<dbReference type="InterPro" id="IPR004358">
    <property type="entry name" value="Sig_transdc_His_kin-like_C"/>
</dbReference>
<keyword evidence="5" id="KW-0902">Two-component regulatory system</keyword>
<evidence type="ECO:0000256" key="2">
    <source>
        <dbReference type="ARBA" id="ARBA00012438"/>
    </source>
</evidence>
<dbReference type="InterPro" id="IPR005467">
    <property type="entry name" value="His_kinase_dom"/>
</dbReference>
<dbReference type="EMBL" id="FOJI01000012">
    <property type="protein sequence ID" value="SEW36809.1"/>
    <property type="molecule type" value="Genomic_DNA"/>
</dbReference>
<keyword evidence="4 7" id="KW-0808">Transferase</keyword>
<dbReference type="CDD" id="cd00075">
    <property type="entry name" value="HATPase"/>
    <property type="match status" value="1"/>
</dbReference>
<name>A0A1I0R7W0_9FIRM</name>
<feature type="domain" description="Histidine kinase" evidence="6">
    <location>
        <begin position="1"/>
        <end position="100"/>
    </location>
</feature>
<keyword evidence="4 7" id="KW-0418">Kinase</keyword>
<dbReference type="Pfam" id="PF02518">
    <property type="entry name" value="HATPase_c"/>
    <property type="match status" value="1"/>
</dbReference>
<evidence type="ECO:0000256" key="4">
    <source>
        <dbReference type="ARBA" id="ARBA00022777"/>
    </source>
</evidence>
<evidence type="ECO:0000259" key="6">
    <source>
        <dbReference type="PROSITE" id="PS50109"/>
    </source>
</evidence>
<evidence type="ECO:0000313" key="8">
    <source>
        <dbReference type="Proteomes" id="UP000199701"/>
    </source>
</evidence>